<dbReference type="GO" id="GO:0006261">
    <property type="term" value="P:DNA-templated DNA replication"/>
    <property type="evidence" value="ECO:0007669"/>
    <property type="project" value="InterPro"/>
</dbReference>
<dbReference type="GO" id="GO:0008622">
    <property type="term" value="C:epsilon DNA polymerase complex"/>
    <property type="evidence" value="ECO:0007669"/>
    <property type="project" value="UniProtKB-UniRule"/>
</dbReference>
<dbReference type="GO" id="GO:0042276">
    <property type="term" value="P:error-prone translesion synthesis"/>
    <property type="evidence" value="ECO:0007669"/>
    <property type="project" value="TreeGrafter"/>
</dbReference>
<dbReference type="InterPro" id="IPR024639">
    <property type="entry name" value="DNA_pol_e_bsu_N"/>
</dbReference>
<comment type="subcellular location">
    <subcellularLocation>
        <location evidence="1 6">Nucleus</location>
    </subcellularLocation>
</comment>
<comment type="function">
    <text evidence="6">Participates in DNA repair and in chromosomal DNA replication.</text>
</comment>
<evidence type="ECO:0000313" key="9">
    <source>
        <dbReference type="EMBL" id="CAD8477114.1"/>
    </source>
</evidence>
<keyword evidence="5 6" id="KW-0539">Nucleus</keyword>
<keyword evidence="3 6" id="KW-0235">DNA replication</keyword>
<proteinExistence type="inferred from homology"/>
<keyword evidence="4 6" id="KW-0238">DNA-binding</keyword>
<dbReference type="PANTHER" id="PTHR12708">
    <property type="entry name" value="DNA POLYMERASE EPSILON SUBUNIT B"/>
    <property type="match status" value="1"/>
</dbReference>
<dbReference type="PANTHER" id="PTHR12708:SF0">
    <property type="entry name" value="DNA POLYMERASE EPSILON SUBUNIT 2"/>
    <property type="match status" value="1"/>
</dbReference>
<sequence>MPTAQQRALNKKLSQIFRMRGLTVRPDAMPLLYDFLETDDENWEAKLQALLAAVQREPLKDNAVDGAVIRRALGQVETQSARSTELPLEVIEAFAMTAVRYAAARQAFLPAPTGSLHGPAESKQTMLALRLHLLEQRLKRNKLFKPPALSHGVAAKEHIVLTHLDALLGRKGPRVVLGLLTEKEEGQYHLEDTHSSVPLDLSQAETHRGFFTRNSAVVMEGEVQPSGAFLVATVGLPPHESRAESIAALAGLDLLHPPLGSSKPGATLAKAPPAAVDPMVEQEAMLIVMSDVYLDQASVLEKLADVFAGYEGVGAEMLRCGKELRPRASFFVFALCGNFVSPLGASSHTKRSQLRGLYDQLARLIAAHPTLAEHAHFVLVPGPDDATASSPDVLPRSALPESVAGEVLRAAARNCHLTTNPARLTLCGQSVVIFREQLMSKMRRSCVLPPNEVEADGGTSDLNAHLVQSLLDQAHLCPLPTTELASYWQHDHAMWLHPSPDVLVLADRHDQYQLPYEETLAFNPGSFASDFAWMVYRPSAKMEAERSSLS</sequence>
<evidence type="ECO:0000256" key="3">
    <source>
        <dbReference type="ARBA" id="ARBA00022705"/>
    </source>
</evidence>
<feature type="domain" description="DNA polymerase alpha/delta/epsilon subunit B" evidence="7">
    <location>
        <begin position="287"/>
        <end position="512"/>
    </location>
</feature>
<evidence type="ECO:0000256" key="2">
    <source>
        <dbReference type="ARBA" id="ARBA00009560"/>
    </source>
</evidence>
<feature type="domain" description="DNA polymerase epsilon subunit B N-terminal" evidence="8">
    <location>
        <begin position="6"/>
        <end position="74"/>
    </location>
</feature>
<evidence type="ECO:0000256" key="5">
    <source>
        <dbReference type="ARBA" id="ARBA00023242"/>
    </source>
</evidence>
<dbReference type="Gene3D" id="3.60.21.50">
    <property type="match status" value="1"/>
</dbReference>
<dbReference type="InterPro" id="IPR016266">
    <property type="entry name" value="POLE2"/>
</dbReference>
<evidence type="ECO:0000256" key="4">
    <source>
        <dbReference type="ARBA" id="ARBA00023125"/>
    </source>
</evidence>
<name>A0A7S0EBE5_9EUKA</name>
<organism evidence="9">
    <name type="scientific">Phaeocystis antarctica</name>
    <dbReference type="NCBI Taxonomy" id="33657"/>
    <lineage>
        <taxon>Eukaryota</taxon>
        <taxon>Haptista</taxon>
        <taxon>Haptophyta</taxon>
        <taxon>Prymnesiophyceae</taxon>
        <taxon>Phaeocystales</taxon>
        <taxon>Phaeocystaceae</taxon>
        <taxon>Phaeocystis</taxon>
    </lineage>
</organism>
<accession>A0A7S0EBE5</accession>
<dbReference type="Pfam" id="PF12213">
    <property type="entry name" value="Dpoe2NT"/>
    <property type="match status" value="1"/>
</dbReference>
<dbReference type="Pfam" id="PF04042">
    <property type="entry name" value="DNA_pol_E_B"/>
    <property type="match status" value="1"/>
</dbReference>
<evidence type="ECO:0000256" key="6">
    <source>
        <dbReference type="PIRNR" id="PIRNR000799"/>
    </source>
</evidence>
<dbReference type="Gene3D" id="1.10.8.60">
    <property type="match status" value="1"/>
</dbReference>
<dbReference type="GO" id="GO:0003677">
    <property type="term" value="F:DNA binding"/>
    <property type="evidence" value="ECO:0007669"/>
    <property type="project" value="UniProtKB-UniRule"/>
</dbReference>
<dbReference type="EMBL" id="HBEP01009032">
    <property type="protein sequence ID" value="CAD8477114.1"/>
    <property type="molecule type" value="Transcribed_RNA"/>
</dbReference>
<dbReference type="PIRSF" id="PIRSF000799">
    <property type="entry name" value="DNA_pol_eps_2"/>
    <property type="match status" value="1"/>
</dbReference>
<dbReference type="AlphaFoldDB" id="A0A7S0EBE5"/>
<protein>
    <recommendedName>
        <fullName evidence="6">DNA polymerase epsilon subunit</fullName>
    </recommendedName>
    <alternativeName>
        <fullName evidence="6">DNA polymerase II subunit 2</fullName>
    </alternativeName>
</protein>
<gene>
    <name evidence="9" type="ORF">PANT1444_LOCUS5074</name>
</gene>
<reference evidence="9" key="1">
    <citation type="submission" date="2021-01" db="EMBL/GenBank/DDBJ databases">
        <authorList>
            <person name="Corre E."/>
            <person name="Pelletier E."/>
            <person name="Niang G."/>
            <person name="Scheremetjew M."/>
            <person name="Finn R."/>
            <person name="Kale V."/>
            <person name="Holt S."/>
            <person name="Cochrane G."/>
            <person name="Meng A."/>
            <person name="Brown T."/>
            <person name="Cohen L."/>
        </authorList>
    </citation>
    <scope>NUCLEOTIDE SEQUENCE</scope>
    <source>
        <strain evidence="9">CCMP1374</strain>
    </source>
</reference>
<evidence type="ECO:0000256" key="1">
    <source>
        <dbReference type="ARBA" id="ARBA00004123"/>
    </source>
</evidence>
<evidence type="ECO:0000259" key="8">
    <source>
        <dbReference type="Pfam" id="PF12213"/>
    </source>
</evidence>
<comment type="similarity">
    <text evidence="2 6">Belongs to the DNA polymerase epsilon subunit B family.</text>
</comment>
<dbReference type="InterPro" id="IPR007185">
    <property type="entry name" value="DNA_pol_a/d/e_bsu"/>
</dbReference>
<evidence type="ECO:0000259" key="7">
    <source>
        <dbReference type="Pfam" id="PF04042"/>
    </source>
</evidence>